<reference evidence="10 11" key="1">
    <citation type="journal article" date="2010" name="Stand. Genomic Sci.">
        <title>Complete genome sequence of Planctomyces limnophilus type strain (Mu 290).</title>
        <authorList>
            <person name="Labutti K."/>
            <person name="Sikorski J."/>
            <person name="Schneider S."/>
            <person name="Nolan M."/>
            <person name="Lucas S."/>
            <person name="Glavina Del Rio T."/>
            <person name="Tice H."/>
            <person name="Cheng J.F."/>
            <person name="Goodwin L."/>
            <person name="Pitluck S."/>
            <person name="Liolios K."/>
            <person name="Ivanova N."/>
            <person name="Mavromatis K."/>
            <person name="Mikhailova N."/>
            <person name="Pati A."/>
            <person name="Chen A."/>
            <person name="Palaniappan K."/>
            <person name="Land M."/>
            <person name="Hauser L."/>
            <person name="Chang Y.J."/>
            <person name="Jeffries C.D."/>
            <person name="Tindall B.J."/>
            <person name="Rohde M."/>
            <person name="Goker M."/>
            <person name="Woyke T."/>
            <person name="Bristow J."/>
            <person name="Eisen J.A."/>
            <person name="Markowitz V."/>
            <person name="Hugenholtz P."/>
            <person name="Kyrpides N.C."/>
            <person name="Klenk H.P."/>
            <person name="Lapidus A."/>
        </authorList>
    </citation>
    <scope>NUCLEOTIDE SEQUENCE [LARGE SCALE GENOMIC DNA]</scope>
    <source>
        <strain evidence="11">ATCC 43296 / DSM 3776 / IFAM 1008 / 290</strain>
    </source>
</reference>
<evidence type="ECO:0000259" key="9">
    <source>
        <dbReference type="Pfam" id="PF20473"/>
    </source>
</evidence>
<organism evidence="10 11">
    <name type="scientific">Planctopirus limnophila (strain ATCC 43296 / DSM 3776 / IFAM 1008 / Mu 290)</name>
    <name type="common">Planctomyces limnophilus</name>
    <dbReference type="NCBI Taxonomy" id="521674"/>
    <lineage>
        <taxon>Bacteria</taxon>
        <taxon>Pseudomonadati</taxon>
        <taxon>Planctomycetota</taxon>
        <taxon>Planctomycetia</taxon>
        <taxon>Planctomycetales</taxon>
        <taxon>Planctomycetaceae</taxon>
        <taxon>Planctopirus</taxon>
    </lineage>
</organism>
<dbReference type="PANTHER" id="PTHR33841:SF1">
    <property type="entry name" value="DNA METHYLTRANSFERASE A"/>
    <property type="match status" value="1"/>
</dbReference>
<dbReference type="RefSeq" id="WP_013111238.1">
    <property type="nucleotide sequence ID" value="NC_014148.1"/>
</dbReference>
<feature type="domain" description="MmeI-like N-terminal" evidence="6">
    <location>
        <begin position="12"/>
        <end position="232"/>
    </location>
</feature>
<dbReference type="Proteomes" id="UP000002220">
    <property type="component" value="Chromosome"/>
</dbReference>
<dbReference type="Gene3D" id="3.40.50.150">
    <property type="entry name" value="Vaccinia Virus protein VP39"/>
    <property type="match status" value="1"/>
</dbReference>
<feature type="region of interest" description="Disordered" evidence="5">
    <location>
        <begin position="1069"/>
        <end position="1111"/>
    </location>
</feature>
<keyword evidence="2" id="KW-0489">Methyltransferase</keyword>
<proteinExistence type="predicted"/>
<dbReference type="OrthoDB" id="249114at2"/>
<dbReference type="REBASE" id="21604">
    <property type="entry name" value="PliMI"/>
</dbReference>
<gene>
    <name evidence="10" type="ordered locus">Plim_2985</name>
</gene>
<dbReference type="InterPro" id="IPR046816">
    <property type="entry name" value="MmeI_Mtase"/>
</dbReference>
<name>D5SS83_PLAL2</name>
<dbReference type="Pfam" id="PF20466">
    <property type="entry name" value="MmeI_TRD"/>
    <property type="match status" value="1"/>
</dbReference>
<evidence type="ECO:0000256" key="1">
    <source>
        <dbReference type="ARBA" id="ARBA00011900"/>
    </source>
</evidence>
<dbReference type="GO" id="GO:0032259">
    <property type="term" value="P:methylation"/>
    <property type="evidence" value="ECO:0007669"/>
    <property type="project" value="UniProtKB-KW"/>
</dbReference>
<evidence type="ECO:0000259" key="6">
    <source>
        <dbReference type="Pfam" id="PF20464"/>
    </source>
</evidence>
<evidence type="ECO:0000256" key="2">
    <source>
        <dbReference type="ARBA" id="ARBA00022603"/>
    </source>
</evidence>
<evidence type="ECO:0000259" key="7">
    <source>
        <dbReference type="Pfam" id="PF20465"/>
    </source>
</evidence>
<dbReference type="EMBL" id="CP001744">
    <property type="protein sequence ID" value="ADG68807.1"/>
    <property type="molecule type" value="Genomic_DNA"/>
</dbReference>
<dbReference type="SUPFAM" id="SSF53335">
    <property type="entry name" value="S-adenosyl-L-methionine-dependent methyltransferases"/>
    <property type="match status" value="1"/>
</dbReference>
<feature type="domain" description="MmeI-like target recognition" evidence="8">
    <location>
        <begin position="870"/>
        <end position="934"/>
    </location>
</feature>
<dbReference type="InterPro" id="IPR046817">
    <property type="entry name" value="MmeI_N"/>
</dbReference>
<feature type="domain" description="MmeI-like DNA-methyltransferase" evidence="9">
    <location>
        <begin position="405"/>
        <end position="685"/>
    </location>
</feature>
<feature type="compositionally biased region" description="Low complexity" evidence="5">
    <location>
        <begin position="1094"/>
        <end position="1107"/>
    </location>
</feature>
<evidence type="ECO:0000256" key="4">
    <source>
        <dbReference type="ARBA" id="ARBA00047942"/>
    </source>
</evidence>
<feature type="compositionally biased region" description="Acidic residues" evidence="5">
    <location>
        <begin position="1069"/>
        <end position="1078"/>
    </location>
</feature>
<evidence type="ECO:0000256" key="3">
    <source>
        <dbReference type="ARBA" id="ARBA00022679"/>
    </source>
</evidence>
<feature type="compositionally biased region" description="Basic and acidic residues" evidence="5">
    <location>
        <begin position="531"/>
        <end position="541"/>
    </location>
</feature>
<dbReference type="HOGENOM" id="CLU_005831_1_0_0"/>
<dbReference type="PANTHER" id="PTHR33841">
    <property type="entry name" value="DNA METHYLTRANSFERASE YEEA-RELATED"/>
    <property type="match status" value="1"/>
</dbReference>
<dbReference type="InterPro" id="IPR050953">
    <property type="entry name" value="N4_N6_ade-DNA_methylase"/>
</dbReference>
<keyword evidence="3" id="KW-0808">Transferase</keyword>
<dbReference type="eggNOG" id="COG1002">
    <property type="taxonomic scope" value="Bacteria"/>
</dbReference>
<accession>D5SS83</accession>
<keyword evidence="11" id="KW-1185">Reference proteome</keyword>
<sequence length="1173" mass="131883">MTAASVASIDPAAFIARWAPSGGSERSNYTLFLSELCDLLGVPRPEPAQADTSRSFYVFERDVTFHNSDGTTSTGRIDLYKRGCFILEAKQGVEQADAVEILSSTPAKRRKGHGTRGTKAYDDTMLRARSQAEQYAKALPADEGWPPFLIVVDVGHSIELFADFTRSGKTYLPFPDPKSYRILLNQLAHDDIRHTLKTVWTDPVSLDPSRRAAKVTRELADRLARLAKSLEASKFDPGRVAQFLMRCLFTMFAEDVDLIPRESFTNLLKSLRDDVANFPEMIRSLWVSMDKGQFDPVLRKKLRRFNGGLFEDCEALPLTRDQLELLIEASQAQWRDVEPAIFGTLLERALDPRERHKLGAHYTPRAYVERLVMPTIMEPLREEWDTVRAAAFTEAGRGHREAAIQILRDFHRQLCETRVLDPACGSGNFLYVALEHMKRLEGEVLNTLHDLGYKQREIITVDPHQFKGIEVNPRAAAIADLVLWIGYLQWHTRTRNLDDISEPIIQNFHNIECRDAVLAWDAIEEVRDEHGQPVTRWDGRTMKKHPVTGEDVPDDTARVPVVKYINPRKAEWPKAEYIVGNPPFIGNSRMRHALGDGYAECIRQTYNRLPETCDFVMYWWDRAAEFTSDNQVNRFGFITTNSIRQKFSRRILEQYINGPVAALSLIFAIPDHPWVDSSDGAAVRIAMTVAAPGTKVGRLNNVASESIGVDDVAEVNLRERIGRIQTDLTIGANVAGTLTLKATQGLSCPGVKLHGAGFIVSPEEARHLGLGSVPGLELHIRQYRNGRDLTASPREVMVIDLFGLGVDELRQRFPAVYQHVHDHVKPERDQNNRAVYRDSWWMFGEPRAAFRPSLKGLARYIATVETAKHRVFQFLDASILPDNMLVVIALNESLHLGVLSSRIHIVWSLAAGGTLEDRPRYNKSRCFEPFPFPEMPNPRTPRIRELGEQLDAHRKRQQAAHPDLTLTGMYNVLEKLRSGELLTAKEKVIHEQGLVSVLKQIHDDLDAAVFEAYGWPVTLTDEEILERLVALNAERAEEEKRGLIRWLRPEFQNPSGGQAIQPELELELETEAEDEEETAAATTKKGGKAKKGAGKTAPGGKTKAPAKQPWPTKLSEQVQALIQKLQTADSPLTAQELAKAFTRANADTIDELLETLVAIGKARQVGDDKFTAV</sequence>
<dbReference type="PRINTS" id="PR00507">
    <property type="entry name" value="N12N6MTFRASE"/>
</dbReference>
<dbReference type="InterPro" id="IPR046820">
    <property type="entry name" value="MmeI_TRD"/>
</dbReference>
<dbReference type="GO" id="GO:0009007">
    <property type="term" value="F:site-specific DNA-methyltransferase (adenine-specific) activity"/>
    <property type="evidence" value="ECO:0007669"/>
    <property type="project" value="UniProtKB-EC"/>
</dbReference>
<dbReference type="InterPro" id="IPR046819">
    <property type="entry name" value="MmeI_hel"/>
</dbReference>
<feature type="domain" description="MmeI-like helicase spacer" evidence="7">
    <location>
        <begin position="239"/>
        <end position="310"/>
    </location>
</feature>
<dbReference type="KEGG" id="plm:Plim_2985"/>
<evidence type="ECO:0000313" key="10">
    <source>
        <dbReference type="EMBL" id="ADG68807.1"/>
    </source>
</evidence>
<evidence type="ECO:0000313" key="11">
    <source>
        <dbReference type="Proteomes" id="UP000002220"/>
    </source>
</evidence>
<evidence type="ECO:0000259" key="8">
    <source>
        <dbReference type="Pfam" id="PF20466"/>
    </source>
</evidence>
<dbReference type="Pfam" id="PF20465">
    <property type="entry name" value="MmeI_hel"/>
    <property type="match status" value="1"/>
</dbReference>
<dbReference type="Pfam" id="PF20464">
    <property type="entry name" value="MmeI_N"/>
    <property type="match status" value="1"/>
</dbReference>
<comment type="catalytic activity">
    <reaction evidence="4">
        <text>a 2'-deoxyadenosine in DNA + S-adenosyl-L-methionine = an N(6)-methyl-2'-deoxyadenosine in DNA + S-adenosyl-L-homocysteine + H(+)</text>
        <dbReference type="Rhea" id="RHEA:15197"/>
        <dbReference type="Rhea" id="RHEA-COMP:12418"/>
        <dbReference type="Rhea" id="RHEA-COMP:12419"/>
        <dbReference type="ChEBI" id="CHEBI:15378"/>
        <dbReference type="ChEBI" id="CHEBI:57856"/>
        <dbReference type="ChEBI" id="CHEBI:59789"/>
        <dbReference type="ChEBI" id="CHEBI:90615"/>
        <dbReference type="ChEBI" id="CHEBI:90616"/>
        <dbReference type="EC" id="2.1.1.72"/>
    </reaction>
</comment>
<dbReference type="AlphaFoldDB" id="D5SS83"/>
<feature type="region of interest" description="Disordered" evidence="5">
    <location>
        <begin position="531"/>
        <end position="552"/>
    </location>
</feature>
<protein>
    <recommendedName>
        <fullName evidence="1">site-specific DNA-methyltransferase (adenine-specific)</fullName>
        <ecNumber evidence="1">2.1.1.72</ecNumber>
    </recommendedName>
</protein>
<evidence type="ECO:0000256" key="5">
    <source>
        <dbReference type="SAM" id="MobiDB-lite"/>
    </source>
</evidence>
<dbReference type="Pfam" id="PF20473">
    <property type="entry name" value="MmeI_Mtase"/>
    <property type="match status" value="1"/>
</dbReference>
<dbReference type="InterPro" id="IPR029063">
    <property type="entry name" value="SAM-dependent_MTases_sf"/>
</dbReference>
<dbReference type="EC" id="2.1.1.72" evidence="1"/>